<keyword evidence="2" id="KW-0732">Signal</keyword>
<dbReference type="EMBL" id="JABKAU010000015">
    <property type="protein sequence ID" value="NVO31567.1"/>
    <property type="molecule type" value="Genomic_DNA"/>
</dbReference>
<evidence type="ECO:0000256" key="2">
    <source>
        <dbReference type="SAM" id="SignalP"/>
    </source>
</evidence>
<dbReference type="AlphaFoldDB" id="A0A7Y7PPN8"/>
<organism evidence="3 4">
    <name type="scientific">Hymenobacter lapidiphilus</name>
    <dbReference type="NCBI Taxonomy" id="2608003"/>
    <lineage>
        <taxon>Bacteria</taxon>
        <taxon>Pseudomonadati</taxon>
        <taxon>Bacteroidota</taxon>
        <taxon>Cytophagia</taxon>
        <taxon>Cytophagales</taxon>
        <taxon>Hymenobacteraceae</taxon>
        <taxon>Hymenobacter</taxon>
    </lineage>
</organism>
<feature type="transmembrane region" description="Helical" evidence="1">
    <location>
        <begin position="209"/>
        <end position="232"/>
    </location>
</feature>
<proteinExistence type="predicted"/>
<dbReference type="Proteomes" id="UP000565521">
    <property type="component" value="Unassembled WGS sequence"/>
</dbReference>
<comment type="caution">
    <text evidence="3">The sequence shown here is derived from an EMBL/GenBank/DDBJ whole genome shotgun (WGS) entry which is preliminary data.</text>
</comment>
<keyword evidence="4" id="KW-1185">Reference proteome</keyword>
<feature type="chain" id="PRO_5031575756" evidence="2">
    <location>
        <begin position="23"/>
        <end position="238"/>
    </location>
</feature>
<gene>
    <name evidence="3" type="ORF">HW554_10130</name>
</gene>
<sequence>MRTLLFSLLTVTALLGTGQSQAQQTPAAVTDSAAAPIVPLATGAATDVIVRTNGDELPARVLRITPQLVRYLPLPPATDSLGRATAADTLQLAAADVFMVRFANGTREVLRATSAPAPGTSLVGLSTAQRTALGRQDSRKYYKPDKGVFWGTFGATVATFYGGPIVGGAIALTPPKRYNLDAPQPDLLNDPAYYDGYRRQAQSRKLGKAAAGLGLGAGTLVVLTSVLFVILLSSTTHF</sequence>
<keyword evidence="1" id="KW-0812">Transmembrane</keyword>
<evidence type="ECO:0000313" key="3">
    <source>
        <dbReference type="EMBL" id="NVO31567.1"/>
    </source>
</evidence>
<accession>A0A7Y7PPN8</accession>
<evidence type="ECO:0000313" key="4">
    <source>
        <dbReference type="Proteomes" id="UP000565521"/>
    </source>
</evidence>
<keyword evidence="1" id="KW-0472">Membrane</keyword>
<evidence type="ECO:0000256" key="1">
    <source>
        <dbReference type="SAM" id="Phobius"/>
    </source>
</evidence>
<name>A0A7Y7PPN8_9BACT</name>
<feature type="transmembrane region" description="Helical" evidence="1">
    <location>
        <begin position="148"/>
        <end position="172"/>
    </location>
</feature>
<dbReference type="RefSeq" id="WP_176908467.1">
    <property type="nucleotide sequence ID" value="NZ_JABKAU010000015.1"/>
</dbReference>
<protein>
    <submittedName>
        <fullName evidence="3">Uncharacterized protein</fullName>
    </submittedName>
</protein>
<reference evidence="3 4" key="1">
    <citation type="submission" date="2020-05" db="EMBL/GenBank/DDBJ databases">
        <title>Hymenobacter terrestris sp. nov. and Hymenobacter lapidiphilus sp. nov., isolated from regoliths in Antarctica.</title>
        <authorList>
            <person name="Sedlacek I."/>
            <person name="Pantucek R."/>
            <person name="Zeman M."/>
            <person name="Holochova P."/>
            <person name="Kralova S."/>
            <person name="Stankova E."/>
            <person name="Sedo O."/>
            <person name="Micenkova L."/>
            <person name="Svec P."/>
            <person name="Gupta V."/>
            <person name="Sood U."/>
            <person name="Korpole U.S."/>
            <person name="Lal R."/>
        </authorList>
    </citation>
    <scope>NUCLEOTIDE SEQUENCE [LARGE SCALE GENOMIC DNA]</scope>
    <source>
        <strain evidence="3 4">P5342</strain>
    </source>
</reference>
<keyword evidence="1" id="KW-1133">Transmembrane helix</keyword>
<feature type="signal peptide" evidence="2">
    <location>
        <begin position="1"/>
        <end position="22"/>
    </location>
</feature>